<sequence>LEEYHRRPDPYEVEDLELPSEMTLEEYGEWLHKRAIENGVILLDGLGFAPGLINITLAEGIRKMDKAELAIGRVGGIPASILKLS</sequence>
<feature type="non-terminal residue" evidence="1">
    <location>
        <position position="1"/>
    </location>
</feature>
<proteinExistence type="predicted"/>
<accession>X1SXR9</accession>
<dbReference type="EMBL" id="BARW01005507">
    <property type="protein sequence ID" value="GAI80125.1"/>
    <property type="molecule type" value="Genomic_DNA"/>
</dbReference>
<evidence type="ECO:0000313" key="1">
    <source>
        <dbReference type="EMBL" id="GAI80125.1"/>
    </source>
</evidence>
<reference evidence="1" key="1">
    <citation type="journal article" date="2014" name="Front. Microbiol.">
        <title>High frequency of phylogenetically diverse reductive dehalogenase-homologous genes in deep subseafloor sedimentary metagenomes.</title>
        <authorList>
            <person name="Kawai M."/>
            <person name="Futagami T."/>
            <person name="Toyoda A."/>
            <person name="Takaki Y."/>
            <person name="Nishi S."/>
            <person name="Hori S."/>
            <person name="Arai W."/>
            <person name="Tsubouchi T."/>
            <person name="Morono Y."/>
            <person name="Uchiyama I."/>
            <person name="Ito T."/>
            <person name="Fujiyama A."/>
            <person name="Inagaki F."/>
            <person name="Takami H."/>
        </authorList>
    </citation>
    <scope>NUCLEOTIDE SEQUENCE</scope>
    <source>
        <strain evidence="1">Expedition CK06-06</strain>
    </source>
</reference>
<organism evidence="1">
    <name type="scientific">marine sediment metagenome</name>
    <dbReference type="NCBI Taxonomy" id="412755"/>
    <lineage>
        <taxon>unclassified sequences</taxon>
        <taxon>metagenomes</taxon>
        <taxon>ecological metagenomes</taxon>
    </lineage>
</organism>
<gene>
    <name evidence="1" type="ORF">S12H4_11941</name>
</gene>
<evidence type="ECO:0008006" key="2">
    <source>
        <dbReference type="Google" id="ProtNLM"/>
    </source>
</evidence>
<protein>
    <recommendedName>
        <fullName evidence="2">Saccharopine dehydrogenase-like C-terminal domain-containing protein</fullName>
    </recommendedName>
</protein>
<name>X1SXR9_9ZZZZ</name>
<comment type="caution">
    <text evidence="1">The sequence shown here is derived from an EMBL/GenBank/DDBJ whole genome shotgun (WGS) entry which is preliminary data.</text>
</comment>
<dbReference type="AlphaFoldDB" id="X1SXR9"/>